<dbReference type="EC" id="3.1.-.-" evidence="5 6"/>
<organism evidence="9 10">
    <name type="scientific">Spiroplasma sabaudiense Ar-1343</name>
    <dbReference type="NCBI Taxonomy" id="1276257"/>
    <lineage>
        <taxon>Bacteria</taxon>
        <taxon>Bacillati</taxon>
        <taxon>Mycoplasmatota</taxon>
        <taxon>Mollicutes</taxon>
        <taxon>Entomoplasmatales</taxon>
        <taxon>Spiroplasmataceae</taxon>
        <taxon>Spiroplasma</taxon>
    </lineage>
</organism>
<dbReference type="InterPro" id="IPR004088">
    <property type="entry name" value="KH_dom_type_1"/>
</dbReference>
<dbReference type="AlphaFoldDB" id="W6A958"/>
<dbReference type="EMBL" id="CP006934">
    <property type="protein sequence ID" value="AHI53673.1"/>
    <property type="molecule type" value="Genomic_DNA"/>
</dbReference>
<evidence type="ECO:0000256" key="6">
    <source>
        <dbReference type="NCBIfam" id="TIGR03319"/>
    </source>
</evidence>
<dbReference type="Pfam" id="PF01966">
    <property type="entry name" value="HD"/>
    <property type="match status" value="1"/>
</dbReference>
<keyword evidence="5" id="KW-0812">Transmembrane</keyword>
<protein>
    <recommendedName>
        <fullName evidence="5 6">Ribonuclease Y</fullName>
        <shortName evidence="5">RNase Y</shortName>
        <ecNumber evidence="5 6">3.1.-.-</ecNumber>
    </recommendedName>
</protein>
<keyword evidence="10" id="KW-1185">Reference proteome</keyword>
<dbReference type="STRING" id="1276257.SSABA_v1c02610"/>
<dbReference type="eggNOG" id="COG1418">
    <property type="taxonomic scope" value="Bacteria"/>
</dbReference>
<dbReference type="InterPro" id="IPR004087">
    <property type="entry name" value="KH_dom"/>
</dbReference>
<gene>
    <name evidence="5" type="primary">rny</name>
    <name evidence="9" type="ORF">SSABA_v1c02610</name>
</gene>
<dbReference type="HOGENOM" id="CLU_028328_1_0_14"/>
<evidence type="ECO:0000313" key="10">
    <source>
        <dbReference type="Proteomes" id="UP000019265"/>
    </source>
</evidence>
<dbReference type="InterPro" id="IPR036612">
    <property type="entry name" value="KH_dom_type_1_sf"/>
</dbReference>
<comment type="subcellular location">
    <subcellularLocation>
        <location evidence="5">Cell membrane</location>
        <topology evidence="5">Single-pass membrane protein</topology>
    </subcellularLocation>
</comment>
<comment type="similarity">
    <text evidence="5">Belongs to the RNase Y family.</text>
</comment>
<keyword evidence="5" id="KW-0472">Membrane</keyword>
<keyword evidence="2 5" id="KW-0255">Endonuclease</keyword>
<dbReference type="NCBIfam" id="TIGR00277">
    <property type="entry name" value="HDIG"/>
    <property type="match status" value="1"/>
</dbReference>
<dbReference type="Pfam" id="PF00013">
    <property type="entry name" value="KH_1"/>
    <property type="match status" value="1"/>
</dbReference>
<keyword evidence="5" id="KW-1133">Transmembrane helix</keyword>
<evidence type="ECO:0000256" key="4">
    <source>
        <dbReference type="ARBA" id="ARBA00022884"/>
    </source>
</evidence>
<accession>W6A958</accession>
<dbReference type="InterPro" id="IPR003607">
    <property type="entry name" value="HD/PDEase_dom"/>
</dbReference>
<dbReference type="PATRIC" id="fig|1276257.3.peg.267"/>
<dbReference type="PROSITE" id="PS50084">
    <property type="entry name" value="KH_TYPE_1"/>
    <property type="match status" value="1"/>
</dbReference>
<dbReference type="RefSeq" id="WP_025250809.1">
    <property type="nucleotide sequence ID" value="NZ_CP006934.1"/>
</dbReference>
<feature type="coiled-coil region" evidence="7">
    <location>
        <begin position="63"/>
        <end position="97"/>
    </location>
</feature>
<dbReference type="Pfam" id="PF12072">
    <property type="entry name" value="RNase_Y_N"/>
    <property type="match status" value="1"/>
</dbReference>
<dbReference type="OrthoDB" id="9803205at2"/>
<evidence type="ECO:0000259" key="8">
    <source>
        <dbReference type="PROSITE" id="PS51831"/>
    </source>
</evidence>
<dbReference type="InterPro" id="IPR006674">
    <property type="entry name" value="HD_domain"/>
</dbReference>
<keyword evidence="3 5" id="KW-0378">Hydrolase</keyword>
<dbReference type="InterPro" id="IPR017705">
    <property type="entry name" value="Ribonuclease_Y"/>
</dbReference>
<reference evidence="9 10" key="1">
    <citation type="journal article" date="2014" name="Genome Biol. Evol.">
        <title>Molecular evolution of the substrate utilization strategies and putative virulence factors in mosquito-associated Spiroplasma species.</title>
        <authorList>
            <person name="Chang T.H."/>
            <person name="Lo W.S."/>
            <person name="Ku C."/>
            <person name="Chen L.L."/>
            <person name="Kuo C.H."/>
        </authorList>
    </citation>
    <scope>NUCLEOTIDE SEQUENCE [LARGE SCALE GENOMIC DNA]</scope>
    <source>
        <strain evidence="9">Ar-1343</strain>
    </source>
</reference>
<evidence type="ECO:0000256" key="2">
    <source>
        <dbReference type="ARBA" id="ARBA00022759"/>
    </source>
</evidence>
<evidence type="ECO:0000256" key="5">
    <source>
        <dbReference type="HAMAP-Rule" id="MF_00335"/>
    </source>
</evidence>
<dbReference type="InterPro" id="IPR006675">
    <property type="entry name" value="HDIG_dom"/>
</dbReference>
<dbReference type="CDD" id="cd00077">
    <property type="entry name" value="HDc"/>
    <property type="match status" value="1"/>
</dbReference>
<dbReference type="Gene3D" id="1.10.3210.10">
    <property type="entry name" value="Hypothetical protein af1432"/>
    <property type="match status" value="1"/>
</dbReference>
<dbReference type="GO" id="GO:0016787">
    <property type="term" value="F:hydrolase activity"/>
    <property type="evidence" value="ECO:0007669"/>
    <property type="project" value="UniProtKB-KW"/>
</dbReference>
<keyword evidence="1 5" id="KW-0540">Nuclease</keyword>
<evidence type="ECO:0000313" key="9">
    <source>
        <dbReference type="EMBL" id="AHI53673.1"/>
    </source>
</evidence>
<dbReference type="KEGG" id="ssab:SSABA_v1c02610"/>
<dbReference type="GO" id="GO:0003723">
    <property type="term" value="F:RNA binding"/>
    <property type="evidence" value="ECO:0007669"/>
    <property type="project" value="UniProtKB-UniRule"/>
</dbReference>
<evidence type="ECO:0000256" key="1">
    <source>
        <dbReference type="ARBA" id="ARBA00022722"/>
    </source>
</evidence>
<sequence length="506" mass="56538">MSSRTAVEVIIALTVLFTAAIAAILVMCFSQRRQRLLKKTQDEAKKIVLSAVADANIKATEIINEAEKKIIEKKHEITNLEINLEKKANEVAIQEKNLISKEEVIENRELLSNNKVKEYEKKLEDVISALEVISQISQNEAKEVLFKSVEHKFKKELNSYIKTQQLEATNKAKNLATELIVEAMEKYVVDIVAEKTISYVKLPSNDIKGRIIGKEGRNIKALETFGGVDVIIDDTPNVIIISSFNPIRREIATRALNALINDGRIQPVKIEEQILKQQKEVHEIILETGTKVIEDLGIFDMDLELVKLIGKLKFRTSYGQNALLHSIEVAKISGAIASELGLNTKLAVRSGLLHDIGKAVDFEEIGSHVVLGIDIAQKYREDKIVINSIASHHGDFPREDLIAAIVSIADSISASRPGARNNSVEDFLTRMADIERIATSVEGVQSAYAIQSGRQIRIIVNPEIVEDWQLVGILNDLQELISKEVVIPGEITMTIIRERREVKIIR</sequence>
<dbReference type="PANTHER" id="PTHR12826:SF15">
    <property type="entry name" value="RIBONUCLEASE Y"/>
    <property type="match status" value="1"/>
</dbReference>
<dbReference type="Proteomes" id="UP000019265">
    <property type="component" value="Chromosome"/>
</dbReference>
<dbReference type="CDD" id="cd22431">
    <property type="entry name" value="KH-I_RNaseY"/>
    <property type="match status" value="1"/>
</dbReference>
<dbReference type="SMART" id="SM00471">
    <property type="entry name" value="HDc"/>
    <property type="match status" value="1"/>
</dbReference>
<dbReference type="SUPFAM" id="SSF54791">
    <property type="entry name" value="Eukaryotic type KH-domain (KH-domain type I)"/>
    <property type="match status" value="1"/>
</dbReference>
<dbReference type="GO" id="GO:0004521">
    <property type="term" value="F:RNA endonuclease activity"/>
    <property type="evidence" value="ECO:0007669"/>
    <property type="project" value="UniProtKB-UniRule"/>
</dbReference>
<dbReference type="PANTHER" id="PTHR12826">
    <property type="entry name" value="RIBONUCLEASE Y"/>
    <property type="match status" value="1"/>
</dbReference>
<dbReference type="GO" id="GO:0005886">
    <property type="term" value="C:plasma membrane"/>
    <property type="evidence" value="ECO:0007669"/>
    <property type="project" value="UniProtKB-SubCell"/>
</dbReference>
<dbReference type="NCBIfam" id="TIGR03319">
    <property type="entry name" value="RNase_Y"/>
    <property type="match status" value="1"/>
</dbReference>
<dbReference type="SUPFAM" id="SSF109604">
    <property type="entry name" value="HD-domain/PDEase-like"/>
    <property type="match status" value="1"/>
</dbReference>
<keyword evidence="7" id="KW-0175">Coiled coil</keyword>
<keyword evidence="4 5" id="KW-0694">RNA-binding</keyword>
<evidence type="ECO:0000256" key="3">
    <source>
        <dbReference type="ARBA" id="ARBA00022801"/>
    </source>
</evidence>
<dbReference type="InterPro" id="IPR022711">
    <property type="entry name" value="RNase_Y_N"/>
</dbReference>
<feature type="domain" description="HD" evidence="8">
    <location>
        <begin position="322"/>
        <end position="415"/>
    </location>
</feature>
<name>W6A958_9MOLU</name>
<comment type="function">
    <text evidence="5">Endoribonuclease that initiates mRNA decay.</text>
</comment>
<evidence type="ECO:0000256" key="7">
    <source>
        <dbReference type="SAM" id="Coils"/>
    </source>
</evidence>
<dbReference type="GO" id="GO:0006402">
    <property type="term" value="P:mRNA catabolic process"/>
    <property type="evidence" value="ECO:0007669"/>
    <property type="project" value="UniProtKB-UniRule"/>
</dbReference>
<proteinExistence type="inferred from homology"/>
<feature type="transmembrane region" description="Helical" evidence="5">
    <location>
        <begin position="6"/>
        <end position="29"/>
    </location>
</feature>
<keyword evidence="5" id="KW-1003">Cell membrane</keyword>
<dbReference type="Gene3D" id="3.30.1370.10">
    <property type="entry name" value="K Homology domain, type 1"/>
    <property type="match status" value="1"/>
</dbReference>
<dbReference type="SMART" id="SM00322">
    <property type="entry name" value="KH"/>
    <property type="match status" value="1"/>
</dbReference>
<dbReference type="PROSITE" id="PS51831">
    <property type="entry name" value="HD"/>
    <property type="match status" value="1"/>
</dbReference>
<dbReference type="HAMAP" id="MF_00335">
    <property type="entry name" value="RNase_Y"/>
    <property type="match status" value="1"/>
</dbReference>